<dbReference type="PANTHER" id="PTHR42678">
    <property type="entry name" value="AMIDASE"/>
    <property type="match status" value="1"/>
</dbReference>
<dbReference type="EMBL" id="NTJZ01000005">
    <property type="protein sequence ID" value="PDH34079.1"/>
    <property type="molecule type" value="Genomic_DNA"/>
</dbReference>
<reference evidence="2 3" key="1">
    <citation type="submission" date="2017-08" db="EMBL/GenBank/DDBJ databases">
        <title>Fine stratification of microbial communities through a metagenomic profile of the photic zone.</title>
        <authorList>
            <person name="Haro-Moreno J.M."/>
            <person name="Lopez-Perez M."/>
            <person name="De La Torre J."/>
            <person name="Picazo A."/>
            <person name="Camacho A."/>
            <person name="Rodriguez-Valera F."/>
        </authorList>
    </citation>
    <scope>NUCLEOTIDE SEQUENCE [LARGE SCALE GENOMIC DNA]</scope>
    <source>
        <strain evidence="2">MED-G28</strain>
    </source>
</reference>
<dbReference type="InterPro" id="IPR036928">
    <property type="entry name" value="AS_sf"/>
</dbReference>
<evidence type="ECO:0000259" key="1">
    <source>
        <dbReference type="Pfam" id="PF01425"/>
    </source>
</evidence>
<organism evidence="2 3">
    <name type="scientific">OM182 bacterium MED-G28</name>
    <dbReference type="NCBI Taxonomy" id="1986256"/>
    <lineage>
        <taxon>Bacteria</taxon>
        <taxon>Pseudomonadati</taxon>
        <taxon>Pseudomonadota</taxon>
        <taxon>Gammaproteobacteria</taxon>
        <taxon>OMG group</taxon>
        <taxon>OM182 clade</taxon>
    </lineage>
</organism>
<dbReference type="AlphaFoldDB" id="A0A2A5WC64"/>
<dbReference type="Proteomes" id="UP000219329">
    <property type="component" value="Unassembled WGS sequence"/>
</dbReference>
<dbReference type="SUPFAM" id="SSF75304">
    <property type="entry name" value="Amidase signature (AS) enzymes"/>
    <property type="match status" value="1"/>
</dbReference>
<keyword evidence="2" id="KW-0378">Hydrolase</keyword>
<proteinExistence type="predicted"/>
<dbReference type="EC" id="3.5.1.4" evidence="2"/>
<dbReference type="Pfam" id="PF01425">
    <property type="entry name" value="Amidase"/>
    <property type="match status" value="1"/>
</dbReference>
<evidence type="ECO:0000313" key="3">
    <source>
        <dbReference type="Proteomes" id="UP000219329"/>
    </source>
</evidence>
<dbReference type="PANTHER" id="PTHR42678:SF34">
    <property type="entry name" value="OS04G0183300 PROTEIN"/>
    <property type="match status" value="1"/>
</dbReference>
<comment type="caution">
    <text evidence="2">The sequence shown here is derived from an EMBL/GenBank/DDBJ whole genome shotgun (WGS) entry which is preliminary data.</text>
</comment>
<dbReference type="PROSITE" id="PS51257">
    <property type="entry name" value="PROKAR_LIPOPROTEIN"/>
    <property type="match status" value="1"/>
</dbReference>
<accession>A0A2A5WC64</accession>
<evidence type="ECO:0000313" key="2">
    <source>
        <dbReference type="EMBL" id="PDH34079.1"/>
    </source>
</evidence>
<name>A0A2A5WC64_9GAMM</name>
<feature type="domain" description="Amidase" evidence="1">
    <location>
        <begin position="65"/>
        <end position="232"/>
    </location>
</feature>
<dbReference type="InterPro" id="IPR023631">
    <property type="entry name" value="Amidase_dom"/>
</dbReference>
<feature type="non-terminal residue" evidence="2">
    <location>
        <position position="232"/>
    </location>
</feature>
<sequence length="232" mass="24719">MTKMNKVNKRTRRFQVPLRISVMLIALTLLSCTSLISPSFEDNLIEISINELQVAYGEGIISAADVVRFYQARISEIDPQLNSVLEVNPDALVIAEALDEERARGNVRSRLHGIPVMLKDNIDTADNLLTTAGSLALVDAPTPADDAFLVNRLRSAGAIILGKTNLSEWANFRSTSSSSGWSGRGGQAHNPYALDRSPCGSSSGSGVAVAINFTMVAVGTETDGSVVCPASI</sequence>
<dbReference type="GO" id="GO:0004040">
    <property type="term" value="F:amidase activity"/>
    <property type="evidence" value="ECO:0007669"/>
    <property type="project" value="UniProtKB-EC"/>
</dbReference>
<protein>
    <submittedName>
        <fullName evidence="2">Amidase</fullName>
        <ecNumber evidence="2">3.5.1.4</ecNumber>
    </submittedName>
</protein>
<dbReference type="Gene3D" id="3.90.1300.10">
    <property type="entry name" value="Amidase signature (AS) domain"/>
    <property type="match status" value="1"/>
</dbReference>
<gene>
    <name evidence="2" type="ORF">CNF02_06120</name>
</gene>